<sequence>MLTTIHIISQEEIINVTAKSYYYYFE</sequence>
<reference evidence="1" key="1">
    <citation type="submission" date="2014-09" db="EMBL/GenBank/DDBJ databases">
        <authorList>
            <person name="Magalhaes I.L.F."/>
            <person name="Oliveira U."/>
            <person name="Santos F.R."/>
            <person name="Vidigal T.H.D.A."/>
            <person name="Brescovit A.D."/>
            <person name="Santos A.J."/>
        </authorList>
    </citation>
    <scope>NUCLEOTIDE SEQUENCE</scope>
    <source>
        <tissue evidence="1">Shoot tissue taken approximately 20 cm above the soil surface</tissue>
    </source>
</reference>
<name>A0A0A9HRR1_ARUDO</name>
<evidence type="ECO:0000313" key="1">
    <source>
        <dbReference type="EMBL" id="JAE39835.1"/>
    </source>
</evidence>
<reference evidence="1" key="2">
    <citation type="journal article" date="2015" name="Data Brief">
        <title>Shoot transcriptome of the giant reed, Arundo donax.</title>
        <authorList>
            <person name="Barrero R.A."/>
            <person name="Guerrero F.D."/>
            <person name="Moolhuijzen P."/>
            <person name="Goolsby J.A."/>
            <person name="Tidwell J."/>
            <person name="Bellgard S.E."/>
            <person name="Bellgard M.I."/>
        </authorList>
    </citation>
    <scope>NUCLEOTIDE SEQUENCE</scope>
    <source>
        <tissue evidence="1">Shoot tissue taken approximately 20 cm above the soil surface</tissue>
    </source>
</reference>
<protein>
    <submittedName>
        <fullName evidence="1">Uncharacterized protein</fullName>
    </submittedName>
</protein>
<proteinExistence type="predicted"/>
<dbReference type="EMBL" id="GBRH01158061">
    <property type="protein sequence ID" value="JAE39835.1"/>
    <property type="molecule type" value="Transcribed_RNA"/>
</dbReference>
<dbReference type="AlphaFoldDB" id="A0A0A9HRR1"/>
<organism evidence="1">
    <name type="scientific">Arundo donax</name>
    <name type="common">Giant reed</name>
    <name type="synonym">Donax arundinaceus</name>
    <dbReference type="NCBI Taxonomy" id="35708"/>
    <lineage>
        <taxon>Eukaryota</taxon>
        <taxon>Viridiplantae</taxon>
        <taxon>Streptophyta</taxon>
        <taxon>Embryophyta</taxon>
        <taxon>Tracheophyta</taxon>
        <taxon>Spermatophyta</taxon>
        <taxon>Magnoliopsida</taxon>
        <taxon>Liliopsida</taxon>
        <taxon>Poales</taxon>
        <taxon>Poaceae</taxon>
        <taxon>PACMAD clade</taxon>
        <taxon>Arundinoideae</taxon>
        <taxon>Arundineae</taxon>
        <taxon>Arundo</taxon>
    </lineage>
</organism>
<accession>A0A0A9HRR1</accession>